<dbReference type="Proteomes" id="UP000823749">
    <property type="component" value="Chromosome 1"/>
</dbReference>
<dbReference type="Pfam" id="PF01535">
    <property type="entry name" value="PPR"/>
    <property type="match status" value="1"/>
</dbReference>
<dbReference type="AlphaFoldDB" id="A0AAV6LJ60"/>
<accession>A0AAV6LJ60</accession>
<dbReference type="NCBIfam" id="TIGR00756">
    <property type="entry name" value="PPR"/>
    <property type="match status" value="1"/>
</dbReference>
<evidence type="ECO:0000256" key="1">
    <source>
        <dbReference type="ARBA" id="ARBA00022737"/>
    </source>
</evidence>
<evidence type="ECO:0000313" key="4">
    <source>
        <dbReference type="Proteomes" id="UP000823749"/>
    </source>
</evidence>
<keyword evidence="4" id="KW-1185">Reference proteome</keyword>
<protein>
    <recommendedName>
        <fullName evidence="5">Pentatricopeptide repeat-containing protein</fullName>
    </recommendedName>
</protein>
<sequence length="377" mass="42969">MSNEVLLPLLKRCVSTKPLQQIHTQMLINSLDHVSNFLLSKLIHLKDFNYASLLFSHLPQPNDYAFNIIIRGFTTTWHKYHLTLKYYYQMKSFGLKPDNFTYPFVFIACANLLALDHGRVAHSMVFKNGLNAHGHVSHSLITMYARCRELGYARKVFDEIRERDLVSWNSIIAGYSKMGFAVDAAAMFGKMRDEGFEPNEMTIVSVLGAYGDLGDLSLGRWVEGFVVNSGMKVNSYIGSALVAMYSKCGDLSSARRIFDCMINKDVVTWNAMITGRFVTSGELRLPPTNSDLEFCSFSDVTHNRRRLAGYFRRRLASPETRPPFFRRRSSDLRSQTNELRSFPPASFVCCLFRSQANSDLEIRPSFDVTHTRRNLAG</sequence>
<dbReference type="FunFam" id="1.25.40.10:FF:001095">
    <property type="entry name" value="Pentatricopeptide repeat-containing protein At2g34400"/>
    <property type="match status" value="1"/>
</dbReference>
<feature type="repeat" description="PPR" evidence="2">
    <location>
        <begin position="62"/>
        <end position="97"/>
    </location>
</feature>
<organism evidence="3 4">
    <name type="scientific">Rhododendron griersonianum</name>
    <dbReference type="NCBI Taxonomy" id="479676"/>
    <lineage>
        <taxon>Eukaryota</taxon>
        <taxon>Viridiplantae</taxon>
        <taxon>Streptophyta</taxon>
        <taxon>Embryophyta</taxon>
        <taxon>Tracheophyta</taxon>
        <taxon>Spermatophyta</taxon>
        <taxon>Magnoliopsida</taxon>
        <taxon>eudicotyledons</taxon>
        <taxon>Gunneridae</taxon>
        <taxon>Pentapetalae</taxon>
        <taxon>asterids</taxon>
        <taxon>Ericales</taxon>
        <taxon>Ericaceae</taxon>
        <taxon>Ericoideae</taxon>
        <taxon>Rhodoreae</taxon>
        <taxon>Rhododendron</taxon>
    </lineage>
</organism>
<dbReference type="PANTHER" id="PTHR24015">
    <property type="entry name" value="OS07G0578800 PROTEIN-RELATED"/>
    <property type="match status" value="1"/>
</dbReference>
<evidence type="ECO:0000256" key="2">
    <source>
        <dbReference type="PROSITE-ProRule" id="PRU00708"/>
    </source>
</evidence>
<gene>
    <name evidence="3" type="ORF">RHGRI_001054</name>
</gene>
<proteinExistence type="predicted"/>
<dbReference type="GO" id="GO:0009451">
    <property type="term" value="P:RNA modification"/>
    <property type="evidence" value="ECO:0007669"/>
    <property type="project" value="InterPro"/>
</dbReference>
<comment type="caution">
    <text evidence="3">The sequence shown here is derived from an EMBL/GenBank/DDBJ whole genome shotgun (WGS) entry which is preliminary data.</text>
</comment>
<evidence type="ECO:0000313" key="3">
    <source>
        <dbReference type="EMBL" id="KAG5565042.1"/>
    </source>
</evidence>
<reference evidence="3" key="1">
    <citation type="submission" date="2020-08" db="EMBL/GenBank/DDBJ databases">
        <title>Plant Genome Project.</title>
        <authorList>
            <person name="Zhang R.-G."/>
        </authorList>
    </citation>
    <scope>NUCLEOTIDE SEQUENCE</scope>
    <source>
        <strain evidence="3">WSP0</strain>
        <tissue evidence="3">Leaf</tissue>
    </source>
</reference>
<dbReference type="Pfam" id="PF13041">
    <property type="entry name" value="PPR_2"/>
    <property type="match status" value="1"/>
</dbReference>
<keyword evidence="1" id="KW-0677">Repeat</keyword>
<name>A0AAV6LJ60_9ERIC</name>
<dbReference type="PROSITE" id="PS51375">
    <property type="entry name" value="PPR"/>
    <property type="match status" value="2"/>
</dbReference>
<dbReference type="EMBL" id="JACTNZ010000001">
    <property type="protein sequence ID" value="KAG5565042.1"/>
    <property type="molecule type" value="Genomic_DNA"/>
</dbReference>
<dbReference type="PANTHER" id="PTHR24015:SF1063">
    <property type="entry name" value="OS12G0156900 PROTEIN"/>
    <property type="match status" value="1"/>
</dbReference>
<dbReference type="FunFam" id="1.25.40.10:FF:000073">
    <property type="entry name" value="Pentatricopeptide repeat-containing protein chloroplastic"/>
    <property type="match status" value="1"/>
</dbReference>
<dbReference type="InterPro" id="IPR011990">
    <property type="entry name" value="TPR-like_helical_dom_sf"/>
</dbReference>
<dbReference type="InterPro" id="IPR002885">
    <property type="entry name" value="PPR_rpt"/>
</dbReference>
<evidence type="ECO:0008006" key="5">
    <source>
        <dbReference type="Google" id="ProtNLM"/>
    </source>
</evidence>
<feature type="repeat" description="PPR" evidence="2">
    <location>
        <begin position="164"/>
        <end position="198"/>
    </location>
</feature>
<dbReference type="Gene3D" id="1.25.40.10">
    <property type="entry name" value="Tetratricopeptide repeat domain"/>
    <property type="match status" value="3"/>
</dbReference>
<dbReference type="InterPro" id="IPR046960">
    <property type="entry name" value="PPR_At4g14850-like_plant"/>
</dbReference>
<dbReference type="GO" id="GO:0003723">
    <property type="term" value="F:RNA binding"/>
    <property type="evidence" value="ECO:0007669"/>
    <property type="project" value="InterPro"/>
</dbReference>